<keyword evidence="2" id="KW-0889">Transcription antitermination</keyword>
<accession>A0A9D1G927</accession>
<dbReference type="NCBIfam" id="TIGR01951">
    <property type="entry name" value="nusB"/>
    <property type="match status" value="1"/>
</dbReference>
<feature type="domain" description="NusB/RsmB/TIM44" evidence="6">
    <location>
        <begin position="11"/>
        <end position="138"/>
    </location>
</feature>
<proteinExistence type="inferred from homology"/>
<evidence type="ECO:0000313" key="8">
    <source>
        <dbReference type="Proteomes" id="UP000886893"/>
    </source>
</evidence>
<organism evidence="7 8">
    <name type="scientific">Candidatus Caccosoma faecigallinarum</name>
    <dbReference type="NCBI Taxonomy" id="2840720"/>
    <lineage>
        <taxon>Bacteria</taxon>
        <taxon>Bacillati</taxon>
        <taxon>Bacillota</taxon>
        <taxon>Bacillota incertae sedis</taxon>
        <taxon>Candidatus Caccosoma</taxon>
    </lineage>
</organism>
<dbReference type="SUPFAM" id="SSF48013">
    <property type="entry name" value="NusB-like"/>
    <property type="match status" value="1"/>
</dbReference>
<reference evidence="7" key="1">
    <citation type="submission" date="2020-10" db="EMBL/GenBank/DDBJ databases">
        <authorList>
            <person name="Gilroy R."/>
        </authorList>
    </citation>
    <scope>NUCLEOTIDE SEQUENCE</scope>
    <source>
        <strain evidence="7">14508</strain>
    </source>
</reference>
<comment type="caution">
    <text evidence="7">The sequence shown here is derived from an EMBL/GenBank/DDBJ whole genome shotgun (WGS) entry which is preliminary data.</text>
</comment>
<dbReference type="Pfam" id="PF01029">
    <property type="entry name" value="NusB"/>
    <property type="match status" value="1"/>
</dbReference>
<evidence type="ECO:0000256" key="4">
    <source>
        <dbReference type="ARBA" id="ARBA00023015"/>
    </source>
</evidence>
<name>A0A9D1G927_9FIRM</name>
<dbReference type="InterPro" id="IPR035926">
    <property type="entry name" value="NusB-like_sf"/>
</dbReference>
<dbReference type="PANTHER" id="PTHR11078">
    <property type="entry name" value="N UTILIZATION SUBSTANCE PROTEIN B-RELATED"/>
    <property type="match status" value="1"/>
</dbReference>
<dbReference type="PANTHER" id="PTHR11078:SF3">
    <property type="entry name" value="ANTITERMINATION NUSB DOMAIN-CONTAINING PROTEIN"/>
    <property type="match status" value="1"/>
</dbReference>
<evidence type="ECO:0000256" key="5">
    <source>
        <dbReference type="ARBA" id="ARBA00023163"/>
    </source>
</evidence>
<evidence type="ECO:0000256" key="3">
    <source>
        <dbReference type="ARBA" id="ARBA00022884"/>
    </source>
</evidence>
<protein>
    <submittedName>
        <fullName evidence="7">Transcription antitermination factor NusB</fullName>
    </submittedName>
</protein>
<dbReference type="Gene3D" id="1.10.940.10">
    <property type="entry name" value="NusB-like"/>
    <property type="match status" value="1"/>
</dbReference>
<evidence type="ECO:0000256" key="1">
    <source>
        <dbReference type="ARBA" id="ARBA00005952"/>
    </source>
</evidence>
<dbReference type="InterPro" id="IPR006027">
    <property type="entry name" value="NusB_RsmB_TIM44"/>
</dbReference>
<dbReference type="GO" id="GO:0003723">
    <property type="term" value="F:RNA binding"/>
    <property type="evidence" value="ECO:0007669"/>
    <property type="project" value="UniProtKB-KW"/>
</dbReference>
<keyword evidence="3" id="KW-0694">RNA-binding</keyword>
<keyword evidence="5" id="KW-0804">Transcription</keyword>
<comment type="similarity">
    <text evidence="1">Belongs to the NusB family.</text>
</comment>
<gene>
    <name evidence="7" type="primary">nusB</name>
    <name evidence="7" type="ORF">IAD04_04745</name>
</gene>
<dbReference type="EMBL" id="DVKI01000147">
    <property type="protein sequence ID" value="HIT17660.1"/>
    <property type="molecule type" value="Genomic_DNA"/>
</dbReference>
<sequence>MENVVSRTKIHEMAMICIYQHLFYAKLPSTYKKSLNEIVNDTMEIPYDECDPFFKQILFETIRQKKEFIQIISEYLSKTWTFNRLSLVDQAILLLFCNEICNHLIPTQVAIDVAVDLAKKYCDDPSYKYIHAVLDKVGKNYG</sequence>
<dbReference type="AlphaFoldDB" id="A0A9D1G927"/>
<evidence type="ECO:0000259" key="6">
    <source>
        <dbReference type="Pfam" id="PF01029"/>
    </source>
</evidence>
<dbReference type="GO" id="GO:0005829">
    <property type="term" value="C:cytosol"/>
    <property type="evidence" value="ECO:0007669"/>
    <property type="project" value="TreeGrafter"/>
</dbReference>
<evidence type="ECO:0000313" key="7">
    <source>
        <dbReference type="EMBL" id="HIT17660.1"/>
    </source>
</evidence>
<reference evidence="7" key="2">
    <citation type="journal article" date="2021" name="PeerJ">
        <title>Extensive microbial diversity within the chicken gut microbiome revealed by metagenomics and culture.</title>
        <authorList>
            <person name="Gilroy R."/>
            <person name="Ravi A."/>
            <person name="Getino M."/>
            <person name="Pursley I."/>
            <person name="Horton D.L."/>
            <person name="Alikhan N.F."/>
            <person name="Baker D."/>
            <person name="Gharbi K."/>
            <person name="Hall N."/>
            <person name="Watson M."/>
            <person name="Adriaenssens E.M."/>
            <person name="Foster-Nyarko E."/>
            <person name="Jarju S."/>
            <person name="Secka A."/>
            <person name="Antonio M."/>
            <person name="Oren A."/>
            <person name="Chaudhuri R.R."/>
            <person name="La Ragione R."/>
            <person name="Hildebrand F."/>
            <person name="Pallen M.J."/>
        </authorList>
    </citation>
    <scope>NUCLEOTIDE SEQUENCE</scope>
    <source>
        <strain evidence="7">14508</strain>
    </source>
</reference>
<evidence type="ECO:0000256" key="2">
    <source>
        <dbReference type="ARBA" id="ARBA00022814"/>
    </source>
</evidence>
<keyword evidence="4" id="KW-0805">Transcription regulation</keyword>
<dbReference type="Proteomes" id="UP000886893">
    <property type="component" value="Unassembled WGS sequence"/>
</dbReference>
<dbReference type="InterPro" id="IPR011605">
    <property type="entry name" value="NusB_fam"/>
</dbReference>
<dbReference type="GO" id="GO:0031564">
    <property type="term" value="P:transcription antitermination"/>
    <property type="evidence" value="ECO:0007669"/>
    <property type="project" value="UniProtKB-KW"/>
</dbReference>
<dbReference type="GO" id="GO:0006353">
    <property type="term" value="P:DNA-templated transcription termination"/>
    <property type="evidence" value="ECO:0007669"/>
    <property type="project" value="InterPro"/>
</dbReference>